<feature type="transmembrane region" description="Helical" evidence="7">
    <location>
        <begin position="90"/>
        <end position="110"/>
    </location>
</feature>
<feature type="transmembrane region" description="Helical" evidence="7">
    <location>
        <begin position="6"/>
        <end position="26"/>
    </location>
</feature>
<feature type="transmembrane region" description="Helical" evidence="7">
    <location>
        <begin position="181"/>
        <end position="199"/>
    </location>
</feature>
<evidence type="ECO:0000313" key="8">
    <source>
        <dbReference type="EMBL" id="XBW07616.1"/>
    </source>
</evidence>
<feature type="transmembrane region" description="Helical" evidence="7">
    <location>
        <begin position="243"/>
        <end position="264"/>
    </location>
</feature>
<dbReference type="EMBL" id="CP138335">
    <property type="protein sequence ID" value="XBW07616.1"/>
    <property type="molecule type" value="Genomic_DNA"/>
</dbReference>
<dbReference type="PANTHER" id="PTHR16119">
    <property type="entry name" value="TRANSMEMBRANE PROTEIN 144"/>
    <property type="match status" value="1"/>
</dbReference>
<keyword evidence="3 8" id="KW-0813">Transport</keyword>
<dbReference type="GO" id="GO:0015144">
    <property type="term" value="F:carbohydrate transmembrane transporter activity"/>
    <property type="evidence" value="ECO:0007669"/>
    <property type="project" value="InterPro"/>
</dbReference>
<name>A0AAU7V5B4_9ACTO</name>
<evidence type="ECO:0000256" key="4">
    <source>
        <dbReference type="ARBA" id="ARBA00022692"/>
    </source>
</evidence>
<sequence length="299" mass="31717">MRVDLLIAILPSLLFGPLAIIIMYLGGDNRQQTLGEISGGFLVALVSVPFFAAGLTWQAALIGFVAGILLAIGIHYQIQSFYHVGVSRAMPISTAGQIVVLSVMGIIMFAEWRRPGALPVGLAGVALVTLGVVLANWSDRREVRATDLHWGRGLLALAISTFGLTSYILLLRYYSVDPLQVFLPLIGGSLAGALVLTSPRFTPELGPVDTRWSINTVRQMIPGVLWGLGVIVMQVSIARVGVATGFTLSQLGVIISAAGGVIILKERRTRRELWLMTLGIALLIGGAVLVGVAKALDAG</sequence>
<feature type="transmembrane region" description="Helical" evidence="7">
    <location>
        <begin position="33"/>
        <end position="53"/>
    </location>
</feature>
<organism evidence="8">
    <name type="scientific">Scrofimicrobium appendicitidis</name>
    <dbReference type="NCBI Taxonomy" id="3079930"/>
    <lineage>
        <taxon>Bacteria</taxon>
        <taxon>Bacillati</taxon>
        <taxon>Actinomycetota</taxon>
        <taxon>Actinomycetes</taxon>
        <taxon>Actinomycetales</taxon>
        <taxon>Actinomycetaceae</taxon>
        <taxon>Scrofimicrobium</taxon>
    </lineage>
</organism>
<keyword evidence="4 7" id="KW-0812">Transmembrane</keyword>
<gene>
    <name evidence="8" type="ORF">SAC06_08205</name>
</gene>
<keyword evidence="5 7" id="KW-1133">Transmembrane helix</keyword>
<feature type="transmembrane region" description="Helical" evidence="7">
    <location>
        <begin position="220"/>
        <end position="237"/>
    </location>
</feature>
<comment type="subcellular location">
    <subcellularLocation>
        <location evidence="1">Membrane</location>
        <topology evidence="1">Multi-pass membrane protein</topology>
    </subcellularLocation>
</comment>
<dbReference type="KEGG" id="sapp:SAC06_08205"/>
<dbReference type="InterPro" id="IPR010651">
    <property type="entry name" value="Sugar_transport"/>
</dbReference>
<dbReference type="AlphaFoldDB" id="A0AAU7V5B4"/>
<dbReference type="RefSeq" id="WP_350257821.1">
    <property type="nucleotide sequence ID" value="NZ_CP138335.1"/>
</dbReference>
<dbReference type="CDD" id="cd23110">
    <property type="entry name" value="GRP"/>
    <property type="match status" value="1"/>
</dbReference>
<proteinExistence type="inferred from homology"/>
<feature type="transmembrane region" description="Helical" evidence="7">
    <location>
        <begin position="154"/>
        <end position="175"/>
    </location>
</feature>
<evidence type="ECO:0000256" key="2">
    <source>
        <dbReference type="ARBA" id="ARBA00006117"/>
    </source>
</evidence>
<dbReference type="Pfam" id="PF06800">
    <property type="entry name" value="Sugar_transport"/>
    <property type="match status" value="1"/>
</dbReference>
<dbReference type="PANTHER" id="PTHR16119:SF17">
    <property type="entry name" value="TRANSMEMBRANE PROTEIN 144"/>
    <property type="match status" value="1"/>
</dbReference>
<evidence type="ECO:0000256" key="7">
    <source>
        <dbReference type="SAM" id="Phobius"/>
    </source>
</evidence>
<feature type="transmembrane region" description="Helical" evidence="7">
    <location>
        <begin position="273"/>
        <end position="293"/>
    </location>
</feature>
<dbReference type="GO" id="GO:0016020">
    <property type="term" value="C:membrane"/>
    <property type="evidence" value="ECO:0007669"/>
    <property type="project" value="UniProtKB-SubCell"/>
</dbReference>
<keyword evidence="3 8" id="KW-0762">Sugar transport</keyword>
<protein>
    <submittedName>
        <fullName evidence="8">GRP family sugar transporter</fullName>
    </submittedName>
</protein>
<keyword evidence="6 7" id="KW-0472">Membrane</keyword>
<evidence type="ECO:0000256" key="6">
    <source>
        <dbReference type="ARBA" id="ARBA00023136"/>
    </source>
</evidence>
<comment type="similarity">
    <text evidence="2">Belongs to the GRP transporter (TC 2.A.7.5) family.</text>
</comment>
<reference evidence="8" key="1">
    <citation type="submission" date="2023-11" db="EMBL/GenBank/DDBJ databases">
        <title>Scrofimicrobium hongkongense sp. nov., isolated from a patient with peritonitis.</title>
        <authorList>
            <person name="Lao H.Y."/>
            <person name="Wong A.Y.P."/>
            <person name="Ng T.L."/>
            <person name="Wong R.Y.L."/>
            <person name="Yau M.C.Y."/>
            <person name="Lam J.Y.W."/>
            <person name="Siu G.K.H."/>
        </authorList>
    </citation>
    <scope>NUCLEOTIDE SEQUENCE</scope>
    <source>
        <strain evidence="8">R131</strain>
    </source>
</reference>
<evidence type="ECO:0000256" key="1">
    <source>
        <dbReference type="ARBA" id="ARBA00004141"/>
    </source>
</evidence>
<evidence type="ECO:0000256" key="5">
    <source>
        <dbReference type="ARBA" id="ARBA00022989"/>
    </source>
</evidence>
<feature type="transmembrane region" description="Helical" evidence="7">
    <location>
        <begin position="116"/>
        <end position="134"/>
    </location>
</feature>
<feature type="transmembrane region" description="Helical" evidence="7">
    <location>
        <begin position="59"/>
        <end position="78"/>
    </location>
</feature>
<accession>A0AAU7V5B4</accession>
<evidence type="ECO:0000256" key="3">
    <source>
        <dbReference type="ARBA" id="ARBA00022597"/>
    </source>
</evidence>